<keyword evidence="6 9" id="KW-0067">ATP-binding</keyword>
<feature type="binding site" evidence="9">
    <location>
        <position position="82"/>
    </location>
    <ligand>
        <name>ATP</name>
        <dbReference type="ChEBI" id="CHEBI:30616"/>
    </ligand>
</feature>
<evidence type="ECO:0000256" key="10">
    <source>
        <dbReference type="RuleBase" id="RU000304"/>
    </source>
</evidence>
<dbReference type="PANTHER" id="PTHR44329">
    <property type="entry name" value="SERINE/THREONINE-PROTEIN KINASE TNNI3K-RELATED"/>
    <property type="match status" value="1"/>
</dbReference>
<dbReference type="eggNOG" id="KOG0192">
    <property type="taxonomic scope" value="Eukaryota"/>
</dbReference>
<evidence type="ECO:0000256" key="9">
    <source>
        <dbReference type="PROSITE-ProRule" id="PRU10141"/>
    </source>
</evidence>
<feature type="domain" description="Protein kinase" evidence="11">
    <location>
        <begin position="55"/>
        <end position="409"/>
    </location>
</feature>
<evidence type="ECO:0000256" key="5">
    <source>
        <dbReference type="ARBA" id="ARBA00022777"/>
    </source>
</evidence>
<dbReference type="AlphaFoldDB" id="B4J8G4"/>
<dbReference type="InParanoid" id="B4J8G4"/>
<dbReference type="FunFam" id="1.10.510.10:FF:001237">
    <property type="entry name" value="GM20338"/>
    <property type="match status" value="1"/>
</dbReference>
<accession>B4J8G4</accession>
<dbReference type="OMA" id="FKAIYRD"/>
<dbReference type="GO" id="GO:0032008">
    <property type="term" value="P:positive regulation of TOR signaling"/>
    <property type="evidence" value="ECO:0007669"/>
    <property type="project" value="EnsemblMetazoa"/>
</dbReference>
<dbReference type="Gene3D" id="1.10.510.10">
    <property type="entry name" value="Transferase(Phosphotransferase) domain 1"/>
    <property type="match status" value="1"/>
</dbReference>
<dbReference type="FunCoup" id="B4J8G4">
    <property type="interactions" value="25"/>
</dbReference>
<dbReference type="OrthoDB" id="4062651at2759"/>
<keyword evidence="5" id="KW-0418">Kinase</keyword>
<dbReference type="InterPro" id="IPR008271">
    <property type="entry name" value="Ser/Thr_kinase_AS"/>
</dbReference>
<dbReference type="GO" id="GO:0048599">
    <property type="term" value="P:oocyte development"/>
    <property type="evidence" value="ECO:0007669"/>
    <property type="project" value="EnsemblMetazoa"/>
</dbReference>
<comment type="catalytic activity">
    <reaction evidence="7">
        <text>L-threonyl-[protein] + ATP = O-phospho-L-threonyl-[protein] + ADP + H(+)</text>
        <dbReference type="Rhea" id="RHEA:46608"/>
        <dbReference type="Rhea" id="RHEA-COMP:11060"/>
        <dbReference type="Rhea" id="RHEA-COMP:11605"/>
        <dbReference type="ChEBI" id="CHEBI:15378"/>
        <dbReference type="ChEBI" id="CHEBI:30013"/>
        <dbReference type="ChEBI" id="CHEBI:30616"/>
        <dbReference type="ChEBI" id="CHEBI:61977"/>
        <dbReference type="ChEBI" id="CHEBI:456216"/>
        <dbReference type="EC" id="2.7.11.1"/>
    </reaction>
</comment>
<dbReference type="KEGG" id="dgr:6560658"/>
<organism evidence="13">
    <name type="scientific">Drosophila grimshawi</name>
    <name type="common">Hawaiian fruit fly</name>
    <name type="synonym">Idiomyia grimshawi</name>
    <dbReference type="NCBI Taxonomy" id="7222"/>
    <lineage>
        <taxon>Eukaryota</taxon>
        <taxon>Metazoa</taxon>
        <taxon>Ecdysozoa</taxon>
        <taxon>Arthropoda</taxon>
        <taxon>Hexapoda</taxon>
        <taxon>Insecta</taxon>
        <taxon>Pterygota</taxon>
        <taxon>Neoptera</taxon>
        <taxon>Endopterygota</taxon>
        <taxon>Diptera</taxon>
        <taxon>Brachycera</taxon>
        <taxon>Muscomorpha</taxon>
        <taxon>Ephydroidea</taxon>
        <taxon>Drosophilidae</taxon>
        <taxon>Drosophila</taxon>
        <taxon>Hawaiian Drosophila</taxon>
    </lineage>
</organism>
<dbReference type="InterPro" id="IPR051681">
    <property type="entry name" value="Ser/Thr_Kinases-Pseudokinases"/>
</dbReference>
<keyword evidence="3" id="KW-0808">Transferase</keyword>
<dbReference type="PROSITE" id="PS00108">
    <property type="entry name" value="PROTEIN_KINASE_ST"/>
    <property type="match status" value="1"/>
</dbReference>
<dbReference type="HOGENOM" id="CLU_728198_0_0_1"/>
<dbReference type="PANTHER" id="PTHR44329:SF285">
    <property type="entry name" value="V-MOS MOLONEY MURINE SARCOMA VIRAL ONCO HOMOLOG"/>
    <property type="match status" value="1"/>
</dbReference>
<name>B4J8G4_DROGR</name>
<dbReference type="SMART" id="SM00220">
    <property type="entry name" value="S_TKc"/>
    <property type="match status" value="1"/>
</dbReference>
<evidence type="ECO:0000313" key="12">
    <source>
        <dbReference type="EMBL" id="EDW02323.1"/>
    </source>
</evidence>
<evidence type="ECO:0000256" key="4">
    <source>
        <dbReference type="ARBA" id="ARBA00022741"/>
    </source>
</evidence>
<dbReference type="STRING" id="7222.B4J8G4"/>
<evidence type="ECO:0000256" key="7">
    <source>
        <dbReference type="ARBA" id="ARBA00047899"/>
    </source>
</evidence>
<dbReference type="PROSITE" id="PS50011">
    <property type="entry name" value="PROTEIN_KINASE_DOM"/>
    <property type="match status" value="1"/>
</dbReference>
<comment type="similarity">
    <text evidence="10">Belongs to the protein kinase superfamily.</text>
</comment>
<evidence type="ECO:0000256" key="6">
    <source>
        <dbReference type="ARBA" id="ARBA00022840"/>
    </source>
</evidence>
<evidence type="ECO:0000313" key="13">
    <source>
        <dbReference type="Proteomes" id="UP000001070"/>
    </source>
</evidence>
<reference evidence="12 13" key="1">
    <citation type="journal article" date="2007" name="Nature">
        <title>Evolution of genes and genomes on the Drosophila phylogeny.</title>
        <authorList>
            <consortium name="Drosophila 12 Genomes Consortium"/>
            <person name="Clark A.G."/>
            <person name="Eisen M.B."/>
            <person name="Smith D.R."/>
            <person name="Bergman C.M."/>
            <person name="Oliver B."/>
            <person name="Markow T.A."/>
            <person name="Kaufman T.C."/>
            <person name="Kellis M."/>
            <person name="Gelbart W."/>
            <person name="Iyer V.N."/>
            <person name="Pollard D.A."/>
            <person name="Sackton T.B."/>
            <person name="Larracuente A.M."/>
            <person name="Singh N.D."/>
            <person name="Abad J.P."/>
            <person name="Abt D.N."/>
            <person name="Adryan B."/>
            <person name="Aguade M."/>
            <person name="Akashi H."/>
            <person name="Anderson W.W."/>
            <person name="Aquadro C.F."/>
            <person name="Ardell D.H."/>
            <person name="Arguello R."/>
            <person name="Artieri C.G."/>
            <person name="Barbash D.A."/>
            <person name="Barker D."/>
            <person name="Barsanti P."/>
            <person name="Batterham P."/>
            <person name="Batzoglou S."/>
            <person name="Begun D."/>
            <person name="Bhutkar A."/>
            <person name="Blanco E."/>
            <person name="Bosak S.A."/>
            <person name="Bradley R.K."/>
            <person name="Brand A.D."/>
            <person name="Brent M.R."/>
            <person name="Brooks A.N."/>
            <person name="Brown R.H."/>
            <person name="Butlin R.K."/>
            <person name="Caggese C."/>
            <person name="Calvi B.R."/>
            <person name="Bernardo de Carvalho A."/>
            <person name="Caspi A."/>
            <person name="Castrezana S."/>
            <person name="Celniker S.E."/>
            <person name="Chang J.L."/>
            <person name="Chapple C."/>
            <person name="Chatterji S."/>
            <person name="Chinwalla A."/>
            <person name="Civetta A."/>
            <person name="Clifton S.W."/>
            <person name="Comeron J.M."/>
            <person name="Costello J.C."/>
            <person name="Coyne J.A."/>
            <person name="Daub J."/>
            <person name="David R.G."/>
            <person name="Delcher A.L."/>
            <person name="Delehaunty K."/>
            <person name="Do C.B."/>
            <person name="Ebling H."/>
            <person name="Edwards K."/>
            <person name="Eickbush T."/>
            <person name="Evans J.D."/>
            <person name="Filipski A."/>
            <person name="Findeiss S."/>
            <person name="Freyhult E."/>
            <person name="Fulton L."/>
            <person name="Fulton R."/>
            <person name="Garcia A.C."/>
            <person name="Gardiner A."/>
            <person name="Garfield D.A."/>
            <person name="Garvin B.E."/>
            <person name="Gibson G."/>
            <person name="Gilbert D."/>
            <person name="Gnerre S."/>
            <person name="Godfrey J."/>
            <person name="Good R."/>
            <person name="Gotea V."/>
            <person name="Gravely B."/>
            <person name="Greenberg A.J."/>
            <person name="Griffiths-Jones S."/>
            <person name="Gross S."/>
            <person name="Guigo R."/>
            <person name="Gustafson E.A."/>
            <person name="Haerty W."/>
            <person name="Hahn M.W."/>
            <person name="Halligan D.L."/>
            <person name="Halpern A.L."/>
            <person name="Halter G.M."/>
            <person name="Han M.V."/>
            <person name="Heger A."/>
            <person name="Hillier L."/>
            <person name="Hinrichs A.S."/>
            <person name="Holmes I."/>
            <person name="Hoskins R.A."/>
            <person name="Hubisz M.J."/>
            <person name="Hultmark D."/>
            <person name="Huntley M.A."/>
            <person name="Jaffe D.B."/>
            <person name="Jagadeeshan S."/>
            <person name="Jeck W.R."/>
            <person name="Johnson J."/>
            <person name="Jones C.D."/>
            <person name="Jordan W.C."/>
            <person name="Karpen G.H."/>
            <person name="Kataoka E."/>
            <person name="Keightley P.D."/>
            <person name="Kheradpour P."/>
            <person name="Kirkness E.F."/>
            <person name="Koerich L.B."/>
            <person name="Kristiansen K."/>
            <person name="Kudrna D."/>
            <person name="Kulathinal R.J."/>
            <person name="Kumar S."/>
            <person name="Kwok R."/>
            <person name="Lander E."/>
            <person name="Langley C.H."/>
            <person name="Lapoint R."/>
            <person name="Lazzaro B.P."/>
            <person name="Lee S.J."/>
            <person name="Levesque L."/>
            <person name="Li R."/>
            <person name="Lin C.F."/>
            <person name="Lin M.F."/>
            <person name="Lindblad-Toh K."/>
            <person name="Llopart A."/>
            <person name="Long M."/>
            <person name="Low L."/>
            <person name="Lozovsky E."/>
            <person name="Lu J."/>
            <person name="Luo M."/>
            <person name="Machado C.A."/>
            <person name="Makalowski W."/>
            <person name="Marzo M."/>
            <person name="Matsuda M."/>
            <person name="Matzkin L."/>
            <person name="McAllister B."/>
            <person name="McBride C.S."/>
            <person name="McKernan B."/>
            <person name="McKernan K."/>
            <person name="Mendez-Lago M."/>
            <person name="Minx P."/>
            <person name="Mollenhauer M.U."/>
            <person name="Montooth K."/>
            <person name="Mount S.M."/>
            <person name="Mu X."/>
            <person name="Myers E."/>
            <person name="Negre B."/>
            <person name="Newfeld S."/>
            <person name="Nielsen R."/>
            <person name="Noor M.A."/>
            <person name="O'Grady P."/>
            <person name="Pachter L."/>
            <person name="Papaceit M."/>
            <person name="Parisi M.J."/>
            <person name="Parisi M."/>
            <person name="Parts L."/>
            <person name="Pedersen J.S."/>
            <person name="Pesole G."/>
            <person name="Phillippy A.M."/>
            <person name="Ponting C.P."/>
            <person name="Pop M."/>
            <person name="Porcelli D."/>
            <person name="Powell J.R."/>
            <person name="Prohaska S."/>
            <person name="Pruitt K."/>
            <person name="Puig M."/>
            <person name="Quesneville H."/>
            <person name="Ram K.R."/>
            <person name="Rand D."/>
            <person name="Rasmussen M.D."/>
            <person name="Reed L.K."/>
            <person name="Reenan R."/>
            <person name="Reily A."/>
            <person name="Remington K.A."/>
            <person name="Rieger T.T."/>
            <person name="Ritchie M.G."/>
            <person name="Robin C."/>
            <person name="Rogers Y.H."/>
            <person name="Rohde C."/>
            <person name="Rozas J."/>
            <person name="Rubenfield M.J."/>
            <person name="Ruiz A."/>
            <person name="Russo S."/>
            <person name="Salzberg S.L."/>
            <person name="Sanchez-Gracia A."/>
            <person name="Saranga D.J."/>
            <person name="Sato H."/>
            <person name="Schaeffer S.W."/>
            <person name="Schatz M.C."/>
            <person name="Schlenke T."/>
            <person name="Schwartz R."/>
            <person name="Segarra C."/>
            <person name="Singh R.S."/>
            <person name="Sirot L."/>
            <person name="Sirota M."/>
            <person name="Sisneros N.B."/>
            <person name="Smith C.D."/>
            <person name="Smith T.F."/>
            <person name="Spieth J."/>
            <person name="Stage D.E."/>
            <person name="Stark A."/>
            <person name="Stephan W."/>
            <person name="Strausberg R.L."/>
            <person name="Strempel S."/>
            <person name="Sturgill D."/>
            <person name="Sutton G."/>
            <person name="Sutton G.G."/>
            <person name="Tao W."/>
            <person name="Teichmann S."/>
            <person name="Tobari Y.N."/>
            <person name="Tomimura Y."/>
            <person name="Tsolas J.M."/>
            <person name="Valente V.L."/>
            <person name="Venter E."/>
            <person name="Venter J.C."/>
            <person name="Vicario S."/>
            <person name="Vieira F.G."/>
            <person name="Vilella A.J."/>
            <person name="Villasante A."/>
            <person name="Walenz B."/>
            <person name="Wang J."/>
            <person name="Wasserman M."/>
            <person name="Watts T."/>
            <person name="Wilson D."/>
            <person name="Wilson R.K."/>
            <person name="Wing R.A."/>
            <person name="Wolfner M.F."/>
            <person name="Wong A."/>
            <person name="Wong G.K."/>
            <person name="Wu C.I."/>
            <person name="Wu G."/>
            <person name="Yamamoto D."/>
            <person name="Yang H.P."/>
            <person name="Yang S.P."/>
            <person name="Yorke J.A."/>
            <person name="Yoshida K."/>
            <person name="Zdobnov E."/>
            <person name="Zhang P."/>
            <person name="Zhang Y."/>
            <person name="Zimin A.V."/>
            <person name="Baldwin J."/>
            <person name="Abdouelleil A."/>
            <person name="Abdulkadir J."/>
            <person name="Abebe A."/>
            <person name="Abera B."/>
            <person name="Abreu J."/>
            <person name="Acer S.C."/>
            <person name="Aftuck L."/>
            <person name="Alexander A."/>
            <person name="An P."/>
            <person name="Anderson E."/>
            <person name="Anderson S."/>
            <person name="Arachi H."/>
            <person name="Azer M."/>
            <person name="Bachantsang P."/>
            <person name="Barry A."/>
            <person name="Bayul T."/>
            <person name="Berlin A."/>
            <person name="Bessette D."/>
            <person name="Bloom T."/>
            <person name="Blye J."/>
            <person name="Boguslavskiy L."/>
            <person name="Bonnet C."/>
            <person name="Boukhgalter B."/>
            <person name="Bourzgui I."/>
            <person name="Brown A."/>
            <person name="Cahill P."/>
            <person name="Channer S."/>
            <person name="Cheshatsang Y."/>
            <person name="Chuda L."/>
            <person name="Citroen M."/>
            <person name="Collymore A."/>
            <person name="Cooke P."/>
            <person name="Costello M."/>
            <person name="D'Aco K."/>
            <person name="Daza R."/>
            <person name="De Haan G."/>
            <person name="DeGray S."/>
            <person name="DeMaso C."/>
            <person name="Dhargay N."/>
            <person name="Dooley K."/>
            <person name="Dooley E."/>
            <person name="Doricent M."/>
            <person name="Dorje P."/>
            <person name="Dorjee K."/>
            <person name="Dupes A."/>
            <person name="Elong R."/>
            <person name="Falk J."/>
            <person name="Farina A."/>
            <person name="Faro S."/>
            <person name="Ferguson D."/>
            <person name="Fisher S."/>
            <person name="Foley C.D."/>
            <person name="Franke A."/>
            <person name="Friedrich D."/>
            <person name="Gadbois L."/>
            <person name="Gearin G."/>
            <person name="Gearin C.R."/>
            <person name="Giannoukos G."/>
            <person name="Goode T."/>
            <person name="Graham J."/>
            <person name="Grandbois E."/>
            <person name="Grewal S."/>
            <person name="Gyaltsen K."/>
            <person name="Hafez N."/>
            <person name="Hagos B."/>
            <person name="Hall J."/>
            <person name="Henson C."/>
            <person name="Hollinger A."/>
            <person name="Honan T."/>
            <person name="Huard M.D."/>
            <person name="Hughes L."/>
            <person name="Hurhula B."/>
            <person name="Husby M.E."/>
            <person name="Kamat A."/>
            <person name="Kanga B."/>
            <person name="Kashin S."/>
            <person name="Khazanovich D."/>
            <person name="Kisner P."/>
            <person name="Lance K."/>
            <person name="Lara M."/>
            <person name="Lee W."/>
            <person name="Lennon N."/>
            <person name="Letendre F."/>
            <person name="LeVine R."/>
            <person name="Lipovsky A."/>
            <person name="Liu X."/>
            <person name="Liu J."/>
            <person name="Liu S."/>
            <person name="Lokyitsang T."/>
            <person name="Lokyitsang Y."/>
            <person name="Lubonja R."/>
            <person name="Lui A."/>
            <person name="MacDonald P."/>
            <person name="Magnisalis V."/>
            <person name="Maru K."/>
            <person name="Matthews C."/>
            <person name="McCusker W."/>
            <person name="McDonough S."/>
            <person name="Mehta T."/>
            <person name="Meldrim J."/>
            <person name="Meneus L."/>
            <person name="Mihai O."/>
            <person name="Mihalev A."/>
            <person name="Mihova T."/>
            <person name="Mittelman R."/>
            <person name="Mlenga V."/>
            <person name="Montmayeur A."/>
            <person name="Mulrain L."/>
            <person name="Navidi A."/>
            <person name="Naylor J."/>
            <person name="Negash T."/>
            <person name="Nguyen T."/>
            <person name="Nguyen N."/>
            <person name="Nicol R."/>
            <person name="Norbu C."/>
            <person name="Norbu N."/>
            <person name="Novod N."/>
            <person name="O'Neill B."/>
            <person name="Osman S."/>
            <person name="Markiewicz E."/>
            <person name="Oyono O.L."/>
            <person name="Patti C."/>
            <person name="Phunkhang P."/>
            <person name="Pierre F."/>
            <person name="Priest M."/>
            <person name="Raghuraman S."/>
            <person name="Rege F."/>
            <person name="Reyes R."/>
            <person name="Rise C."/>
            <person name="Rogov P."/>
            <person name="Ross K."/>
            <person name="Ryan E."/>
            <person name="Settipalli S."/>
            <person name="Shea T."/>
            <person name="Sherpa N."/>
            <person name="Shi L."/>
            <person name="Shih D."/>
            <person name="Sparrow T."/>
            <person name="Spaulding J."/>
            <person name="Stalker J."/>
            <person name="Stange-Thomann N."/>
            <person name="Stavropoulos S."/>
            <person name="Stone C."/>
            <person name="Strader C."/>
            <person name="Tesfaye S."/>
            <person name="Thomson T."/>
            <person name="Thoulutsang Y."/>
            <person name="Thoulutsang D."/>
            <person name="Topham K."/>
            <person name="Topping I."/>
            <person name="Tsamla T."/>
            <person name="Vassiliev H."/>
            <person name="Vo A."/>
            <person name="Wangchuk T."/>
            <person name="Wangdi T."/>
            <person name="Weiand M."/>
            <person name="Wilkinson J."/>
            <person name="Wilson A."/>
            <person name="Yadav S."/>
            <person name="Young G."/>
            <person name="Yu Q."/>
            <person name="Zembek L."/>
            <person name="Zhong D."/>
            <person name="Zimmer A."/>
            <person name="Zwirko Z."/>
            <person name="Jaffe D.B."/>
            <person name="Alvarez P."/>
            <person name="Brockman W."/>
            <person name="Butler J."/>
            <person name="Chin C."/>
            <person name="Gnerre S."/>
            <person name="Grabherr M."/>
            <person name="Kleber M."/>
            <person name="Mauceli E."/>
            <person name="MacCallum I."/>
        </authorList>
    </citation>
    <scope>NUCLEOTIDE SEQUENCE [LARGE SCALE GENOMIC DNA]</scope>
    <source>
        <strain evidence="13">Tucson 15287-2541.00</strain>
    </source>
</reference>
<gene>
    <name evidence="12" type="primary">Dgri\GH19954</name>
    <name evidence="12" type="ORF">Dgri_GH19954</name>
</gene>
<dbReference type="PhylomeDB" id="B4J8G4"/>
<dbReference type="EMBL" id="CH916367">
    <property type="protein sequence ID" value="EDW02323.1"/>
    <property type="molecule type" value="Genomic_DNA"/>
</dbReference>
<evidence type="ECO:0000259" key="11">
    <source>
        <dbReference type="PROSITE" id="PS50011"/>
    </source>
</evidence>
<keyword evidence="2 10" id="KW-0723">Serine/threonine-protein kinase</keyword>
<dbReference type="Pfam" id="PF00069">
    <property type="entry name" value="Pkinase"/>
    <property type="match status" value="1"/>
</dbReference>
<protein>
    <recommendedName>
        <fullName evidence="1">non-specific serine/threonine protein kinase</fullName>
        <ecNumber evidence="1">2.7.11.1</ecNumber>
    </recommendedName>
</protein>
<evidence type="ECO:0000256" key="8">
    <source>
        <dbReference type="ARBA" id="ARBA00048679"/>
    </source>
</evidence>
<dbReference type="Gene3D" id="3.30.200.20">
    <property type="entry name" value="Phosphorylase Kinase, domain 1"/>
    <property type="match status" value="1"/>
</dbReference>
<dbReference type="GO" id="GO:0005524">
    <property type="term" value="F:ATP binding"/>
    <property type="evidence" value="ECO:0007669"/>
    <property type="project" value="UniProtKB-UniRule"/>
</dbReference>
<dbReference type="InterPro" id="IPR000719">
    <property type="entry name" value="Prot_kinase_dom"/>
</dbReference>
<sequence length="415" mass="46610">MVATLPSFSCQCKQTPLDAAYEMSLLKFANKENVLVLTTPKRNKLLKDGPSEIKLNRRQILGRGAFGTVFKAIYCDQPVALKIIKSSAIDTLQNEAHVLNWRHKNIVRLIKLESTPEFGLLIMERTNGLCLQRVLDTLALPLVHRVLMTMDILAALHYCHCQNVLHLDVKPSNILVALGTKPSGIGKFGQLKRSYLCKLCDFGGSIRLGDVCADQSSARGTLRYMSPEALRAAPLSSASDIYSLGITMWQLQARRLPFYMLTCNESIAYQVVKHDLRPDNYELLEALKRGSSEHAPLIGCDCAEIGANSADLICSYVNRVNPQSDVDLYKKPNMFARRSLNFEVTTHGRVQKRHKQRKQPRLAHYFDGLSTALATCLESAYSDLYRSCWLSQPELRLSALQLQKRLELILAKCLT</sequence>
<dbReference type="EC" id="2.7.11.1" evidence="1"/>
<dbReference type="SUPFAM" id="SSF56112">
    <property type="entry name" value="Protein kinase-like (PK-like)"/>
    <property type="match status" value="1"/>
</dbReference>
<dbReference type="Proteomes" id="UP000001070">
    <property type="component" value="Unassembled WGS sequence"/>
</dbReference>
<dbReference type="PROSITE" id="PS00107">
    <property type="entry name" value="PROTEIN_KINASE_ATP"/>
    <property type="match status" value="1"/>
</dbReference>
<dbReference type="InterPro" id="IPR017441">
    <property type="entry name" value="Protein_kinase_ATP_BS"/>
</dbReference>
<dbReference type="GO" id="GO:0043410">
    <property type="term" value="P:positive regulation of MAPK cascade"/>
    <property type="evidence" value="ECO:0007669"/>
    <property type="project" value="EnsemblMetazoa"/>
</dbReference>
<keyword evidence="4 9" id="KW-0547">Nucleotide-binding</keyword>
<evidence type="ECO:0000256" key="3">
    <source>
        <dbReference type="ARBA" id="ARBA00022679"/>
    </source>
</evidence>
<dbReference type="GO" id="GO:0004674">
    <property type="term" value="F:protein serine/threonine kinase activity"/>
    <property type="evidence" value="ECO:0007669"/>
    <property type="project" value="UniProtKB-KW"/>
</dbReference>
<evidence type="ECO:0000256" key="2">
    <source>
        <dbReference type="ARBA" id="ARBA00022527"/>
    </source>
</evidence>
<evidence type="ECO:0000256" key="1">
    <source>
        <dbReference type="ARBA" id="ARBA00012513"/>
    </source>
</evidence>
<comment type="catalytic activity">
    <reaction evidence="8">
        <text>L-seryl-[protein] + ATP = O-phospho-L-seryl-[protein] + ADP + H(+)</text>
        <dbReference type="Rhea" id="RHEA:17989"/>
        <dbReference type="Rhea" id="RHEA-COMP:9863"/>
        <dbReference type="Rhea" id="RHEA-COMP:11604"/>
        <dbReference type="ChEBI" id="CHEBI:15378"/>
        <dbReference type="ChEBI" id="CHEBI:29999"/>
        <dbReference type="ChEBI" id="CHEBI:30616"/>
        <dbReference type="ChEBI" id="CHEBI:83421"/>
        <dbReference type="ChEBI" id="CHEBI:456216"/>
        <dbReference type="EC" id="2.7.11.1"/>
    </reaction>
</comment>
<proteinExistence type="inferred from homology"/>
<dbReference type="InterPro" id="IPR011009">
    <property type="entry name" value="Kinase-like_dom_sf"/>
</dbReference>
<keyword evidence="13" id="KW-1185">Reference proteome</keyword>